<proteinExistence type="predicted"/>
<evidence type="ECO:0000313" key="2">
    <source>
        <dbReference type="Proteomes" id="UP000500857"/>
    </source>
</evidence>
<name>A0A6H1U062_9CYAN</name>
<organism evidence="1 2">
    <name type="scientific">Oxynema aestuarii AP17</name>
    <dbReference type="NCBI Taxonomy" id="2064643"/>
    <lineage>
        <taxon>Bacteria</taxon>
        <taxon>Bacillati</taxon>
        <taxon>Cyanobacteriota</taxon>
        <taxon>Cyanophyceae</taxon>
        <taxon>Oscillatoriophycideae</taxon>
        <taxon>Oscillatoriales</taxon>
        <taxon>Oscillatoriaceae</taxon>
        <taxon>Oxynema</taxon>
        <taxon>Oxynema aestuarii</taxon>
    </lineage>
</organism>
<reference evidence="1 2" key="1">
    <citation type="submission" date="2020-04" db="EMBL/GenBank/DDBJ databases">
        <authorList>
            <person name="Basu S."/>
            <person name="Maruthanayagam V."/>
            <person name="Chakraborty S."/>
            <person name="Pramanik A."/>
            <person name="Mukherjee J."/>
            <person name="Brink B."/>
        </authorList>
    </citation>
    <scope>NUCLEOTIDE SEQUENCE [LARGE SCALE GENOMIC DNA]</scope>
    <source>
        <strain evidence="1 2">AP17</strain>
    </source>
</reference>
<accession>A0A6H1U062</accession>
<protein>
    <submittedName>
        <fullName evidence="1">Uncharacterized protein</fullName>
    </submittedName>
</protein>
<gene>
    <name evidence="1" type="ORF">HCG48_17940</name>
</gene>
<evidence type="ECO:0000313" key="1">
    <source>
        <dbReference type="EMBL" id="QIZ72224.1"/>
    </source>
</evidence>
<sequence>MKNLDLRIQIQQLITQIGREIEQIPEDDLEQVCNVLEPLYYDLYAFRAILEAQQNLKPGDSLTRDEALQFLQLL</sequence>
<dbReference type="EMBL" id="CP051167">
    <property type="protein sequence ID" value="QIZ72224.1"/>
    <property type="molecule type" value="Genomic_DNA"/>
</dbReference>
<dbReference type="Proteomes" id="UP000500857">
    <property type="component" value="Chromosome"/>
</dbReference>
<dbReference type="RefSeq" id="WP_168570374.1">
    <property type="nucleotide sequence ID" value="NZ_CP051167.1"/>
</dbReference>
<keyword evidence="2" id="KW-1185">Reference proteome</keyword>
<dbReference type="AlphaFoldDB" id="A0A6H1U062"/>
<dbReference type="KEGG" id="oxy:HCG48_17940"/>